<comment type="catalytic activity">
    <reaction evidence="7">
        <text>L-dehydroascorbate + 2 glutathione = glutathione disulfide + L-ascorbate</text>
        <dbReference type="Rhea" id="RHEA:24424"/>
        <dbReference type="ChEBI" id="CHEBI:38290"/>
        <dbReference type="ChEBI" id="CHEBI:57925"/>
        <dbReference type="ChEBI" id="CHEBI:58297"/>
        <dbReference type="ChEBI" id="CHEBI:58539"/>
        <dbReference type="EC" id="1.8.5.1"/>
    </reaction>
</comment>
<evidence type="ECO:0000313" key="10">
    <source>
        <dbReference type="Proteomes" id="UP001374584"/>
    </source>
</evidence>
<dbReference type="EMBL" id="JAYMYR010000006">
    <property type="protein sequence ID" value="KAK7357973.1"/>
    <property type="molecule type" value="Genomic_DNA"/>
</dbReference>
<dbReference type="InterPro" id="IPR040079">
    <property type="entry name" value="Glutathione_S-Trfase"/>
</dbReference>
<dbReference type="AlphaFoldDB" id="A0AAN9MT37"/>
<comment type="caution">
    <text evidence="9">The sequence shown here is derived from an EMBL/GenBank/DDBJ whole genome shotgun (WGS) entry which is preliminary data.</text>
</comment>
<keyword evidence="1" id="KW-0216">Detoxification</keyword>
<evidence type="ECO:0000256" key="7">
    <source>
        <dbReference type="ARBA" id="ARBA00049544"/>
    </source>
</evidence>
<dbReference type="PROSITE" id="PS50404">
    <property type="entry name" value="GST_NTER"/>
    <property type="match status" value="1"/>
</dbReference>
<dbReference type="SFLD" id="SFLDS00019">
    <property type="entry name" value="Glutathione_Transferase_(cytos"/>
    <property type="match status" value="1"/>
</dbReference>
<evidence type="ECO:0000256" key="4">
    <source>
        <dbReference type="ARBA" id="ARBA00023206"/>
    </source>
</evidence>
<evidence type="ECO:0000313" key="9">
    <source>
        <dbReference type="EMBL" id="KAK7357973.1"/>
    </source>
</evidence>
<dbReference type="Pfam" id="PF13409">
    <property type="entry name" value="GST_N_2"/>
    <property type="match status" value="1"/>
</dbReference>
<keyword evidence="2" id="KW-0808">Transferase</keyword>
<feature type="domain" description="GST N-terminal" evidence="8">
    <location>
        <begin position="45"/>
        <end position="123"/>
    </location>
</feature>
<dbReference type="Gene3D" id="1.20.1050.10">
    <property type="match status" value="1"/>
</dbReference>
<dbReference type="Pfam" id="PF13410">
    <property type="entry name" value="GST_C_2"/>
    <property type="match status" value="1"/>
</dbReference>
<dbReference type="FunFam" id="1.20.1050.10:FF:000029">
    <property type="entry name" value="Glutathione S-transferase DHAR3, chloroplastic"/>
    <property type="match status" value="1"/>
</dbReference>
<dbReference type="SFLD" id="SFLDG00358">
    <property type="entry name" value="Main_(cytGST)"/>
    <property type="match status" value="1"/>
</dbReference>
<accession>A0AAN9MT37</accession>
<reference evidence="9 10" key="1">
    <citation type="submission" date="2024-01" db="EMBL/GenBank/DDBJ databases">
        <title>The genomes of 5 underutilized Papilionoideae crops provide insights into root nodulation and disease resistanc.</title>
        <authorList>
            <person name="Jiang F."/>
        </authorList>
    </citation>
    <scope>NUCLEOTIDE SEQUENCE [LARGE SCALE GENOMIC DNA]</scope>
    <source>
        <strain evidence="9">JINMINGXINNONG_FW02</strain>
        <tissue evidence="9">Leaves</tissue>
    </source>
</reference>
<keyword evidence="3" id="KW-0560">Oxidoreductase</keyword>
<evidence type="ECO:0000256" key="1">
    <source>
        <dbReference type="ARBA" id="ARBA00022575"/>
    </source>
</evidence>
<sequence>MKRKRKEKRKQTQCWFHLVSGSFFSFLCLSYISSEMALEVAVKAAVGAPTILGDCPFSQRVLLTLEEKKIPYKLHLIDLSNKPEWFLGVNPEGKVPVALFDGKWVSDSDVIVGILEEKYPEISLITPPEFATVGSKIFGSFVTFLKSKDPNDGTEQALLAELSALDEHLKANGPYVAGEKVTAVDLSLAPKLYHLVIALGHFKKWSVPESLAHVRNYTKLLFSRESFEKTKTPEEEFVIAGWAPKVNA</sequence>
<dbReference type="SUPFAM" id="SSF47616">
    <property type="entry name" value="GST C-terminal domain-like"/>
    <property type="match status" value="1"/>
</dbReference>
<keyword evidence="10" id="KW-1185">Reference proteome</keyword>
<name>A0AAN9MT37_PHACN</name>
<evidence type="ECO:0000256" key="3">
    <source>
        <dbReference type="ARBA" id="ARBA00023002"/>
    </source>
</evidence>
<keyword evidence="4" id="KW-0318">Glutathionylation</keyword>
<evidence type="ECO:0000259" key="8">
    <source>
        <dbReference type="PROSITE" id="PS50404"/>
    </source>
</evidence>
<dbReference type="GO" id="GO:0033355">
    <property type="term" value="P:ascorbate glutathione cycle"/>
    <property type="evidence" value="ECO:0007669"/>
    <property type="project" value="InterPro"/>
</dbReference>
<evidence type="ECO:0000256" key="2">
    <source>
        <dbReference type="ARBA" id="ARBA00022679"/>
    </source>
</evidence>
<dbReference type="SUPFAM" id="SSF52833">
    <property type="entry name" value="Thioredoxin-like"/>
    <property type="match status" value="1"/>
</dbReference>
<dbReference type="Gene3D" id="3.40.30.10">
    <property type="entry name" value="Glutaredoxin"/>
    <property type="match status" value="1"/>
</dbReference>
<dbReference type="GO" id="GO:0004364">
    <property type="term" value="F:glutathione transferase activity"/>
    <property type="evidence" value="ECO:0007669"/>
    <property type="project" value="UniProtKB-EC"/>
</dbReference>
<dbReference type="InterPro" id="IPR036249">
    <property type="entry name" value="Thioredoxin-like_sf"/>
</dbReference>
<organism evidence="9 10">
    <name type="scientific">Phaseolus coccineus</name>
    <name type="common">Scarlet runner bean</name>
    <name type="synonym">Phaseolus multiflorus</name>
    <dbReference type="NCBI Taxonomy" id="3886"/>
    <lineage>
        <taxon>Eukaryota</taxon>
        <taxon>Viridiplantae</taxon>
        <taxon>Streptophyta</taxon>
        <taxon>Embryophyta</taxon>
        <taxon>Tracheophyta</taxon>
        <taxon>Spermatophyta</taxon>
        <taxon>Magnoliopsida</taxon>
        <taxon>eudicotyledons</taxon>
        <taxon>Gunneridae</taxon>
        <taxon>Pentapetalae</taxon>
        <taxon>rosids</taxon>
        <taxon>fabids</taxon>
        <taxon>Fabales</taxon>
        <taxon>Fabaceae</taxon>
        <taxon>Papilionoideae</taxon>
        <taxon>50 kb inversion clade</taxon>
        <taxon>NPAAA clade</taxon>
        <taxon>indigoferoid/millettioid clade</taxon>
        <taxon>Phaseoleae</taxon>
        <taxon>Phaseolus</taxon>
    </lineage>
</organism>
<dbReference type="CDD" id="cd00570">
    <property type="entry name" value="GST_N_family"/>
    <property type="match status" value="1"/>
</dbReference>
<gene>
    <name evidence="9" type="ORF">VNO80_17271</name>
</gene>
<dbReference type="Proteomes" id="UP001374584">
    <property type="component" value="Unassembled WGS sequence"/>
</dbReference>
<dbReference type="CDD" id="cd03201">
    <property type="entry name" value="GST_C_DHAR"/>
    <property type="match status" value="1"/>
</dbReference>
<dbReference type="PANTHER" id="PTHR44420">
    <property type="entry name" value="GLUTATHIONE S-TRANSFERASE DHAR2-RELATED"/>
    <property type="match status" value="1"/>
</dbReference>
<dbReference type="GO" id="GO:0140547">
    <property type="term" value="P:acquisition of seed longevity"/>
    <property type="evidence" value="ECO:0007669"/>
    <property type="project" value="UniProtKB-ARBA"/>
</dbReference>
<dbReference type="GO" id="GO:0045174">
    <property type="term" value="F:glutathione dehydrogenase (ascorbate) activity"/>
    <property type="evidence" value="ECO:0007669"/>
    <property type="project" value="UniProtKB-EC"/>
</dbReference>
<proteinExistence type="inferred from homology"/>
<dbReference type="InterPro" id="IPR004045">
    <property type="entry name" value="Glutathione_S-Trfase_N"/>
</dbReference>
<dbReference type="PANTHER" id="PTHR44420:SF2">
    <property type="entry name" value="GLUTATHIONE S-TRANSFERASE DHAR2-RELATED"/>
    <property type="match status" value="1"/>
</dbReference>
<protein>
    <recommendedName>
        <fullName evidence="8">GST N-terminal domain-containing protein</fullName>
    </recommendedName>
</protein>
<comment type="similarity">
    <text evidence="5">Belongs to the GST superfamily. DHAR family.</text>
</comment>
<dbReference type="InterPro" id="IPR044627">
    <property type="entry name" value="DHAR1/2/3/4"/>
</dbReference>
<comment type="catalytic activity">
    <reaction evidence="6">
        <text>RX + glutathione = an S-substituted glutathione + a halide anion + H(+)</text>
        <dbReference type="Rhea" id="RHEA:16437"/>
        <dbReference type="ChEBI" id="CHEBI:15378"/>
        <dbReference type="ChEBI" id="CHEBI:16042"/>
        <dbReference type="ChEBI" id="CHEBI:17792"/>
        <dbReference type="ChEBI" id="CHEBI:57925"/>
        <dbReference type="ChEBI" id="CHEBI:90779"/>
        <dbReference type="EC" id="2.5.1.18"/>
    </reaction>
</comment>
<dbReference type="FunFam" id="3.40.30.10:FF:000102">
    <property type="entry name" value="Glutathione S-transferase DHAR3 chloroplastic"/>
    <property type="match status" value="1"/>
</dbReference>
<dbReference type="InterPro" id="IPR036282">
    <property type="entry name" value="Glutathione-S-Trfase_C_sf"/>
</dbReference>
<evidence type="ECO:0000256" key="6">
    <source>
        <dbReference type="ARBA" id="ARBA00047960"/>
    </source>
</evidence>
<evidence type="ECO:0000256" key="5">
    <source>
        <dbReference type="ARBA" id="ARBA00024194"/>
    </source>
</evidence>